<proteinExistence type="predicted"/>
<keyword evidence="3" id="KW-1185">Reference proteome</keyword>
<dbReference type="EMBL" id="FOUF01000003">
    <property type="protein sequence ID" value="SFL98850.1"/>
    <property type="molecule type" value="Genomic_DNA"/>
</dbReference>
<organism evidence="2 3">
    <name type="scientific">Nitrosomonas nitrosa</name>
    <dbReference type="NCBI Taxonomy" id="52442"/>
    <lineage>
        <taxon>Bacteria</taxon>
        <taxon>Pseudomonadati</taxon>
        <taxon>Pseudomonadota</taxon>
        <taxon>Betaproteobacteria</taxon>
        <taxon>Nitrosomonadales</taxon>
        <taxon>Nitrosomonadaceae</taxon>
        <taxon>Nitrosomonas</taxon>
    </lineage>
</organism>
<dbReference type="PANTHER" id="PTHR41791">
    <property type="entry name" value="SSL7039 PROTEIN"/>
    <property type="match status" value="1"/>
</dbReference>
<accession>A0A1I4M6T3</accession>
<name>A0A1I4M6T3_9PROT</name>
<dbReference type="EMBL" id="CAJNAP010000001">
    <property type="protein sequence ID" value="CAE6484880.1"/>
    <property type="molecule type" value="Genomic_DNA"/>
</dbReference>
<dbReference type="NCBIfam" id="TIGR02683">
    <property type="entry name" value="upstrm_HI1419"/>
    <property type="match status" value="1"/>
</dbReference>
<sequence length="101" mass="11658">MIEIKQTEVFRKWRQHLKDGRALAMIASRLDRLAFGHFGDVEPIGQGISELRIHYGPGYRIYFQKRGDLIIVLLCGGDKRTQVKDIMTAKRLADEWSKQNG</sequence>
<dbReference type="STRING" id="52442.SAMN05421880_103134"/>
<gene>
    <name evidence="1" type="ORF">NMYAN_10218</name>
    <name evidence="2" type="ORF">SAMN05421880_103134</name>
</gene>
<dbReference type="InterPro" id="IPR014056">
    <property type="entry name" value="TypeIITA-like_toxin_pred"/>
</dbReference>
<dbReference type="PANTHER" id="PTHR41791:SF1">
    <property type="entry name" value="SSL7039 PROTEIN"/>
    <property type="match status" value="1"/>
</dbReference>
<reference evidence="2 3" key="1">
    <citation type="submission" date="2016-10" db="EMBL/GenBank/DDBJ databases">
        <authorList>
            <person name="de Groot N.N."/>
        </authorList>
    </citation>
    <scope>NUCLEOTIDE SEQUENCE [LARGE SCALE GENOMIC DNA]</scope>
    <source>
        <strain evidence="2 3">Nm146</strain>
    </source>
</reference>
<evidence type="ECO:0000313" key="1">
    <source>
        <dbReference type="EMBL" id="CAE6484880.1"/>
    </source>
</evidence>
<dbReference type="AlphaFoldDB" id="A0A1I4M6T3"/>
<dbReference type="Proteomes" id="UP000601736">
    <property type="component" value="Unassembled WGS sequence"/>
</dbReference>
<dbReference type="Proteomes" id="UP000199561">
    <property type="component" value="Unassembled WGS sequence"/>
</dbReference>
<dbReference type="PIRSF" id="PIRSF028744">
    <property type="entry name" value="Addict_mod_HI1419"/>
    <property type="match status" value="1"/>
</dbReference>
<protein>
    <submittedName>
        <fullName evidence="2">Putative addiction module killer protein</fullName>
    </submittedName>
</protein>
<dbReference type="RefSeq" id="WP_090666365.1">
    <property type="nucleotide sequence ID" value="NZ_CAJNAP010000001.1"/>
</dbReference>
<evidence type="ECO:0000313" key="3">
    <source>
        <dbReference type="Proteomes" id="UP000199561"/>
    </source>
</evidence>
<evidence type="ECO:0000313" key="2">
    <source>
        <dbReference type="EMBL" id="SFL98850.1"/>
    </source>
</evidence>
<reference evidence="1" key="2">
    <citation type="submission" date="2021-02" db="EMBL/GenBank/DDBJ databases">
        <authorList>
            <person name="Han P."/>
        </authorList>
    </citation>
    <scope>NUCLEOTIDE SEQUENCE</scope>
    <source>
        <strain evidence="1">Nitrosomonas nitrosa 18-3D</strain>
    </source>
</reference>